<evidence type="ECO:0000313" key="1">
    <source>
        <dbReference type="EMBL" id="KAK8201930.1"/>
    </source>
</evidence>
<organism evidence="1 2">
    <name type="scientific">Zalaria obscura</name>
    <dbReference type="NCBI Taxonomy" id="2024903"/>
    <lineage>
        <taxon>Eukaryota</taxon>
        <taxon>Fungi</taxon>
        <taxon>Dikarya</taxon>
        <taxon>Ascomycota</taxon>
        <taxon>Pezizomycotina</taxon>
        <taxon>Dothideomycetes</taxon>
        <taxon>Dothideomycetidae</taxon>
        <taxon>Dothideales</taxon>
        <taxon>Zalariaceae</taxon>
        <taxon>Zalaria</taxon>
    </lineage>
</organism>
<evidence type="ECO:0000313" key="2">
    <source>
        <dbReference type="Proteomes" id="UP001320706"/>
    </source>
</evidence>
<keyword evidence="2" id="KW-1185">Reference proteome</keyword>
<proteinExistence type="predicted"/>
<dbReference type="Proteomes" id="UP001320706">
    <property type="component" value="Unassembled WGS sequence"/>
</dbReference>
<comment type="caution">
    <text evidence="1">The sequence shown here is derived from an EMBL/GenBank/DDBJ whole genome shotgun (WGS) entry which is preliminary data.</text>
</comment>
<gene>
    <name evidence="1" type="ORF">M8818_005455</name>
</gene>
<sequence>MFNHLHYHKKVDLTWPDVSSLSIRVAPDSSKSGHLPVEHPRVDMVQTAPDPSMGNLPAFSASPFSFALQRI</sequence>
<protein>
    <submittedName>
        <fullName evidence="1">Uncharacterized protein</fullName>
    </submittedName>
</protein>
<dbReference type="EMBL" id="JAMKPW020000033">
    <property type="protein sequence ID" value="KAK8201930.1"/>
    <property type="molecule type" value="Genomic_DNA"/>
</dbReference>
<reference evidence="1" key="1">
    <citation type="submission" date="2024-02" db="EMBL/GenBank/DDBJ databases">
        <title>Metagenome Assembled Genome of Zalaria obscura JY119.</title>
        <authorList>
            <person name="Vighnesh L."/>
            <person name="Jagadeeshwari U."/>
            <person name="Venkata Ramana C."/>
            <person name="Sasikala C."/>
        </authorList>
    </citation>
    <scope>NUCLEOTIDE SEQUENCE</scope>
    <source>
        <strain evidence="1">JY119</strain>
    </source>
</reference>
<accession>A0ACC3S8Y1</accession>
<name>A0ACC3S8Y1_9PEZI</name>